<dbReference type="Proteomes" id="UP000197535">
    <property type="component" value="Unassembled WGS sequence"/>
</dbReference>
<sequence length="412" mass="40018">MKNLPLACFVLLTGLTLAACGGGGGNSGATTGASLTPASTQAAVTELIDAFAATLTGAQEVPQRASSASGSGTVVIQASTRQMTATLTTTGIAATDARIQQAPAGLNGPVIFPLVETVRGSGIWTARAILTDAQVTAFRAGDFYFNVLSTNFGNGEIRGQILSQQPGTTPVSTGGSARTGTTATGTGLNPFVTSTAAFLTALRGTQEVPPTTSAAIGSGTVLVNPATRQLSAAVTTTGITGTAAHIHEGAPGISGPIIIGLAESTTGSGIWTTNAVLTEAQFNAMQAGNLYFNVHSTAFPNGEIRGQILPQTISLEFITGAAGRNVTTITPLDTGTTSTGTGATGTGAGTTGAGVGTSGTGIGNTGTGIGTTGTGVGNTGTGIGTTGTGIGNTGTGIGATGTGMTTGVGLVF</sequence>
<evidence type="ECO:0000313" key="5">
    <source>
        <dbReference type="Proteomes" id="UP000197535"/>
    </source>
</evidence>
<feature type="domain" description="CHRD" evidence="3">
    <location>
        <begin position="47"/>
        <end position="166"/>
    </location>
</feature>
<dbReference type="EMBL" id="LSTO01000001">
    <property type="protein sequence ID" value="OWW20249.1"/>
    <property type="molecule type" value="Genomic_DNA"/>
</dbReference>
<evidence type="ECO:0000256" key="2">
    <source>
        <dbReference type="SAM" id="SignalP"/>
    </source>
</evidence>
<reference evidence="4 5" key="1">
    <citation type="submission" date="2016-02" db="EMBL/GenBank/DDBJ databases">
        <authorList>
            <person name="Wen L."/>
            <person name="He K."/>
            <person name="Yang H."/>
        </authorList>
    </citation>
    <scope>NUCLEOTIDE SEQUENCE [LARGE SCALE GENOMIC DNA]</scope>
    <source>
        <strain evidence="4 5">TSA40</strain>
    </source>
</reference>
<gene>
    <name evidence="4" type="ORF">AYR66_12845</name>
</gene>
<feature type="chain" id="PRO_5012648732" description="CHRD domain-containing protein" evidence="2">
    <location>
        <begin position="19"/>
        <end position="412"/>
    </location>
</feature>
<feature type="signal peptide" evidence="2">
    <location>
        <begin position="1"/>
        <end position="18"/>
    </location>
</feature>
<comment type="caution">
    <text evidence="4">The sequence shown here is derived from an EMBL/GenBank/DDBJ whole genome shotgun (WGS) entry which is preliminary data.</text>
</comment>
<dbReference type="AlphaFoldDB" id="A0A254TC70"/>
<keyword evidence="2" id="KW-0732">Signal</keyword>
<feature type="compositionally biased region" description="Low complexity" evidence="1">
    <location>
        <begin position="172"/>
        <end position="186"/>
    </location>
</feature>
<protein>
    <recommendedName>
        <fullName evidence="3">CHRD domain-containing protein</fullName>
    </recommendedName>
</protein>
<dbReference type="OrthoDB" id="571052at2"/>
<feature type="region of interest" description="Disordered" evidence="1">
    <location>
        <begin position="329"/>
        <end position="356"/>
    </location>
</feature>
<proteinExistence type="predicted"/>
<feature type="domain" description="CHRD" evidence="3">
    <location>
        <begin position="194"/>
        <end position="313"/>
    </location>
</feature>
<dbReference type="PROSITE" id="PS50933">
    <property type="entry name" value="CHRD"/>
    <property type="match status" value="2"/>
</dbReference>
<feature type="region of interest" description="Disordered" evidence="1">
    <location>
        <begin position="165"/>
        <end position="186"/>
    </location>
</feature>
<dbReference type="SMART" id="SM00754">
    <property type="entry name" value="CHRD"/>
    <property type="match status" value="2"/>
</dbReference>
<evidence type="ECO:0000256" key="1">
    <source>
        <dbReference type="SAM" id="MobiDB-lite"/>
    </source>
</evidence>
<keyword evidence="5" id="KW-1185">Reference proteome</keyword>
<dbReference type="InterPro" id="IPR010895">
    <property type="entry name" value="CHRD"/>
</dbReference>
<feature type="compositionally biased region" description="Gly residues" evidence="1">
    <location>
        <begin position="342"/>
        <end position="356"/>
    </location>
</feature>
<name>A0A254TC70_9BURK</name>
<organism evidence="4 5">
    <name type="scientific">Noviherbaspirillum denitrificans</name>
    <dbReference type="NCBI Taxonomy" id="1968433"/>
    <lineage>
        <taxon>Bacteria</taxon>
        <taxon>Pseudomonadati</taxon>
        <taxon>Pseudomonadota</taxon>
        <taxon>Betaproteobacteria</taxon>
        <taxon>Burkholderiales</taxon>
        <taxon>Oxalobacteraceae</taxon>
        <taxon>Noviherbaspirillum</taxon>
    </lineage>
</organism>
<accession>A0A254TC70</accession>
<dbReference type="PROSITE" id="PS51257">
    <property type="entry name" value="PROKAR_LIPOPROTEIN"/>
    <property type="match status" value="1"/>
</dbReference>
<evidence type="ECO:0000259" key="3">
    <source>
        <dbReference type="PROSITE" id="PS50933"/>
    </source>
</evidence>
<evidence type="ECO:0000313" key="4">
    <source>
        <dbReference type="EMBL" id="OWW20249.1"/>
    </source>
</evidence>
<dbReference type="RefSeq" id="WP_088707136.1">
    <property type="nucleotide sequence ID" value="NZ_LSTO01000001.1"/>
</dbReference>
<dbReference type="Pfam" id="PF07452">
    <property type="entry name" value="CHRD"/>
    <property type="match status" value="2"/>
</dbReference>